<comment type="caution">
    <text evidence="7">The sequence shown here is derived from an EMBL/GenBank/DDBJ whole genome shotgun (WGS) entry which is preliminary data.</text>
</comment>
<dbReference type="GO" id="GO:0005829">
    <property type="term" value="C:cytosol"/>
    <property type="evidence" value="ECO:0007669"/>
    <property type="project" value="TreeGrafter"/>
</dbReference>
<evidence type="ECO:0000256" key="3">
    <source>
        <dbReference type="ARBA" id="ARBA00022576"/>
    </source>
</evidence>
<dbReference type="Proteomes" id="UP000032515">
    <property type="component" value="Unassembled WGS sequence"/>
</dbReference>
<keyword evidence="7" id="KW-0670">Pyruvate</keyword>
<comment type="cofactor">
    <cofactor evidence="1">
        <name>pyridoxal 5'-phosphate</name>
        <dbReference type="ChEBI" id="CHEBI:597326"/>
    </cofactor>
</comment>
<dbReference type="Gene3D" id="3.90.1150.10">
    <property type="entry name" value="Aspartate Aminotransferase, domain 1"/>
    <property type="match status" value="1"/>
</dbReference>
<dbReference type="SUPFAM" id="SSF53383">
    <property type="entry name" value="PLP-dependent transferases"/>
    <property type="match status" value="1"/>
</dbReference>
<dbReference type="FunFam" id="3.40.640.10:FF:000014">
    <property type="entry name" value="Adenosylmethionine-8-amino-7-oxononanoate aminotransferase, probable"/>
    <property type="match status" value="1"/>
</dbReference>
<dbReference type="PANTHER" id="PTHR43094:SF1">
    <property type="entry name" value="AMINOTRANSFERASE CLASS-III"/>
    <property type="match status" value="1"/>
</dbReference>
<dbReference type="EMBL" id="JXXE01000372">
    <property type="protein sequence ID" value="KIZ40185.1"/>
    <property type="molecule type" value="Genomic_DNA"/>
</dbReference>
<proteinExistence type="inferred from homology"/>
<dbReference type="AlphaFoldDB" id="A0A0D7EI57"/>
<evidence type="ECO:0000256" key="2">
    <source>
        <dbReference type="ARBA" id="ARBA00008954"/>
    </source>
</evidence>
<gene>
    <name evidence="7" type="ORF">OO17_18415</name>
</gene>
<dbReference type="PATRIC" id="fig|1076.23.peg.4148"/>
<dbReference type="InterPro" id="IPR015424">
    <property type="entry name" value="PyrdxlP-dep_Trfase"/>
</dbReference>
<evidence type="ECO:0000256" key="4">
    <source>
        <dbReference type="ARBA" id="ARBA00022679"/>
    </source>
</evidence>
<dbReference type="Gene3D" id="3.40.640.10">
    <property type="entry name" value="Type I PLP-dependent aspartate aminotransferase-like (Major domain)"/>
    <property type="match status" value="1"/>
</dbReference>
<evidence type="ECO:0000256" key="6">
    <source>
        <dbReference type="RuleBase" id="RU003560"/>
    </source>
</evidence>
<dbReference type="InterPro" id="IPR049704">
    <property type="entry name" value="Aminotrans_3_PPA_site"/>
</dbReference>
<dbReference type="PIRSF" id="PIRSF000521">
    <property type="entry name" value="Transaminase_4ab_Lys_Orn"/>
    <property type="match status" value="1"/>
</dbReference>
<dbReference type="Pfam" id="PF00202">
    <property type="entry name" value="Aminotran_3"/>
    <property type="match status" value="1"/>
</dbReference>
<organism evidence="7 8">
    <name type="scientific">Rhodopseudomonas palustris</name>
    <dbReference type="NCBI Taxonomy" id="1076"/>
    <lineage>
        <taxon>Bacteria</taxon>
        <taxon>Pseudomonadati</taxon>
        <taxon>Pseudomonadota</taxon>
        <taxon>Alphaproteobacteria</taxon>
        <taxon>Hyphomicrobiales</taxon>
        <taxon>Nitrobacteraceae</taxon>
        <taxon>Rhodopseudomonas</taxon>
    </lineage>
</organism>
<dbReference type="GO" id="GO:0016223">
    <property type="term" value="F:beta-alanine:pyruvate transaminase activity"/>
    <property type="evidence" value="ECO:0007669"/>
    <property type="project" value="UniProtKB-EC"/>
</dbReference>
<evidence type="ECO:0000313" key="8">
    <source>
        <dbReference type="Proteomes" id="UP000032515"/>
    </source>
</evidence>
<dbReference type="InterPro" id="IPR015421">
    <property type="entry name" value="PyrdxlP-dep_Trfase_major"/>
</dbReference>
<dbReference type="PROSITE" id="PS00600">
    <property type="entry name" value="AA_TRANSFER_CLASS_3"/>
    <property type="match status" value="1"/>
</dbReference>
<evidence type="ECO:0000313" key="7">
    <source>
        <dbReference type="EMBL" id="KIZ40185.1"/>
    </source>
</evidence>
<dbReference type="InterPro" id="IPR015422">
    <property type="entry name" value="PyrdxlP-dep_Trfase_small"/>
</dbReference>
<dbReference type="GO" id="GO:0030170">
    <property type="term" value="F:pyridoxal phosphate binding"/>
    <property type="evidence" value="ECO:0007669"/>
    <property type="project" value="InterPro"/>
</dbReference>
<protein>
    <submittedName>
        <fullName evidence="7">Omega amino acid--pyruvate aminotransferase</fullName>
        <ecNumber evidence="7">2.6.1.18</ecNumber>
    </submittedName>
</protein>
<comment type="similarity">
    <text evidence="2 6">Belongs to the class-III pyridoxal-phosphate-dependent aminotransferase family.</text>
</comment>
<accession>A0A0D7EI57</accession>
<keyword evidence="3 7" id="KW-0032">Aminotransferase</keyword>
<dbReference type="RefSeq" id="WP_044414355.1">
    <property type="nucleotide sequence ID" value="NZ_JXXE01000372.1"/>
</dbReference>
<dbReference type="OrthoDB" id="9801834at2"/>
<dbReference type="InterPro" id="IPR005814">
    <property type="entry name" value="Aminotrans_3"/>
</dbReference>
<evidence type="ECO:0000256" key="1">
    <source>
        <dbReference type="ARBA" id="ARBA00001933"/>
    </source>
</evidence>
<sequence length="448" mass="48234">MLDKSQPTSAVNVPNNLDAFWMPFSANRAFKRAPKMLAGAKDMHYLTTDGRKIIDAAAGMWCSNAGHGREQIASAIAKQAANLDYAPPFQFAHPQSFELANRIVDLAPEGLDHVFFCNSGSEAADTALKMAMAWQMIRGQGSRTRFIGRERGYHGVGFGGTAVGGIGNNRKMFGTLLNGVDHLPTTYDRDKQAFTKGEPEYGAHFAEALEGLVNLHGANTIAAVIVEPMSGSTGVLPPPQGYLKRLREITQKHGILLIFDEVITGYGRLGHAFAAERYGVVPDMLTFAKGITNGAAPMGGVLVSETIHDAFMNGPDYAVEFAHGYTYSAHPLACAAGLATLDIYRDEKLFERAKKLEPMFADAVMGLKGEPNVLDIRTVGITAGLDLAPRPDAVGQRGFEAMNSAFHDNDMMLRIAGDTVVLTPPLIVSEDQIGEIVDKLAKVIRAVA</sequence>
<dbReference type="EC" id="2.6.1.18" evidence="7"/>
<evidence type="ECO:0000256" key="5">
    <source>
        <dbReference type="ARBA" id="ARBA00022898"/>
    </source>
</evidence>
<dbReference type="PANTHER" id="PTHR43094">
    <property type="entry name" value="AMINOTRANSFERASE"/>
    <property type="match status" value="1"/>
</dbReference>
<dbReference type="CDD" id="cd00610">
    <property type="entry name" value="OAT_like"/>
    <property type="match status" value="1"/>
</dbReference>
<keyword evidence="5 6" id="KW-0663">Pyridoxal phosphate</keyword>
<reference evidence="7 8" key="1">
    <citation type="submission" date="2014-11" db="EMBL/GenBank/DDBJ databases">
        <title>Genomics and ecophysiology of heterotrophic nitrogen fixing bacteria isolated from estuarine surface water.</title>
        <authorList>
            <person name="Bentzon-Tilia M."/>
            <person name="Severin I."/>
            <person name="Hansen L.H."/>
            <person name="Riemann L."/>
        </authorList>
    </citation>
    <scope>NUCLEOTIDE SEQUENCE [LARGE SCALE GENOMIC DNA]</scope>
    <source>
        <strain evidence="7 8">BAL398</strain>
    </source>
</reference>
<keyword evidence="4 7" id="KW-0808">Transferase</keyword>
<name>A0A0D7EI57_RHOPL</name>
<dbReference type="STRING" id="1421013.GCA_000504425_02477"/>